<evidence type="ECO:0008006" key="3">
    <source>
        <dbReference type="Google" id="ProtNLM"/>
    </source>
</evidence>
<feature type="non-terminal residue" evidence="2">
    <location>
        <position position="1"/>
    </location>
</feature>
<accession>X0RZ15</accession>
<evidence type="ECO:0000256" key="1">
    <source>
        <dbReference type="SAM" id="Phobius"/>
    </source>
</evidence>
<keyword evidence="1" id="KW-0472">Membrane</keyword>
<evidence type="ECO:0000313" key="2">
    <source>
        <dbReference type="EMBL" id="GAF74069.1"/>
    </source>
</evidence>
<organism evidence="2">
    <name type="scientific">marine sediment metagenome</name>
    <dbReference type="NCBI Taxonomy" id="412755"/>
    <lineage>
        <taxon>unclassified sequences</taxon>
        <taxon>metagenomes</taxon>
        <taxon>ecological metagenomes</taxon>
    </lineage>
</organism>
<feature type="transmembrane region" description="Helical" evidence="1">
    <location>
        <begin position="34"/>
        <end position="58"/>
    </location>
</feature>
<proteinExistence type="predicted"/>
<dbReference type="AlphaFoldDB" id="X0RZ15"/>
<protein>
    <recommendedName>
        <fullName evidence="3">ABC3 transporter permease protein domain-containing protein</fullName>
    </recommendedName>
</protein>
<sequence length="69" mass="7560">RPEFALGFGRWLGLTLEEDIKEIAAAGELFNPGLFLLALIIAPVLTVISGWLPTMVAIRQDPAEALREK</sequence>
<keyword evidence="1" id="KW-1133">Transmembrane helix</keyword>
<reference evidence="2" key="1">
    <citation type="journal article" date="2014" name="Front. Microbiol.">
        <title>High frequency of phylogenetically diverse reductive dehalogenase-homologous genes in deep subseafloor sedimentary metagenomes.</title>
        <authorList>
            <person name="Kawai M."/>
            <person name="Futagami T."/>
            <person name="Toyoda A."/>
            <person name="Takaki Y."/>
            <person name="Nishi S."/>
            <person name="Hori S."/>
            <person name="Arai W."/>
            <person name="Tsubouchi T."/>
            <person name="Morono Y."/>
            <person name="Uchiyama I."/>
            <person name="Ito T."/>
            <person name="Fujiyama A."/>
            <person name="Inagaki F."/>
            <person name="Takami H."/>
        </authorList>
    </citation>
    <scope>NUCLEOTIDE SEQUENCE</scope>
    <source>
        <strain evidence="2">Expedition CK06-06</strain>
    </source>
</reference>
<gene>
    <name evidence="2" type="ORF">S01H1_17678</name>
</gene>
<name>X0RZ15_9ZZZZ</name>
<comment type="caution">
    <text evidence="2">The sequence shown here is derived from an EMBL/GenBank/DDBJ whole genome shotgun (WGS) entry which is preliminary data.</text>
</comment>
<dbReference type="EMBL" id="BARS01009396">
    <property type="protein sequence ID" value="GAF74069.1"/>
    <property type="molecule type" value="Genomic_DNA"/>
</dbReference>
<keyword evidence="1" id="KW-0812">Transmembrane</keyword>